<evidence type="ECO:0000256" key="1">
    <source>
        <dbReference type="SAM" id="MobiDB-lite"/>
    </source>
</evidence>
<name>A0A7D3ZMW4_ACTVE</name>
<dbReference type="EMBL" id="CP053892">
    <property type="protein sequence ID" value="QKG24281.1"/>
    <property type="molecule type" value="Genomic_DNA"/>
</dbReference>
<dbReference type="AlphaFoldDB" id="A0A7D3ZMW4"/>
<evidence type="ECO:0000313" key="3">
    <source>
        <dbReference type="Proteomes" id="UP000501240"/>
    </source>
</evidence>
<keyword evidence="3" id="KW-1185">Reference proteome</keyword>
<proteinExistence type="predicted"/>
<accession>A0A7D3ZMW4</accession>
<gene>
    <name evidence="2" type="ORF">ACTIVE_5924</name>
</gene>
<feature type="region of interest" description="Disordered" evidence="1">
    <location>
        <begin position="76"/>
        <end position="103"/>
    </location>
</feature>
<dbReference type="Proteomes" id="UP000501240">
    <property type="component" value="Chromosome"/>
</dbReference>
<organism evidence="2 3">
    <name type="scientific">Actinomadura verrucosospora</name>
    <dbReference type="NCBI Taxonomy" id="46165"/>
    <lineage>
        <taxon>Bacteria</taxon>
        <taxon>Bacillati</taxon>
        <taxon>Actinomycetota</taxon>
        <taxon>Actinomycetes</taxon>
        <taxon>Streptosporangiales</taxon>
        <taxon>Thermomonosporaceae</taxon>
        <taxon>Actinomadura</taxon>
    </lineage>
</organism>
<protein>
    <submittedName>
        <fullName evidence="2">Uncharacterized protein</fullName>
    </submittedName>
</protein>
<feature type="compositionally biased region" description="Polar residues" evidence="1">
    <location>
        <begin position="37"/>
        <end position="47"/>
    </location>
</feature>
<sequence length="157" mass="17106">MFSPVPGLAGDSPWPIKAMDLMVAWVHGRLATSFNSPWQPEIGNQSTRGIPDPRPRRGRLGTRRLLRCRVLPRAGAPQGYGKAGEGCTRRRSQGQRDAGWADSGPLARLIKGRDGHSRYDATPGQGTRLAGSALFPSRQHSFGLRCCAPNAHRDSRV</sequence>
<feature type="region of interest" description="Disordered" evidence="1">
    <location>
        <begin position="37"/>
        <end position="61"/>
    </location>
</feature>
<evidence type="ECO:0000313" key="2">
    <source>
        <dbReference type="EMBL" id="QKG24281.1"/>
    </source>
</evidence>
<reference evidence="2 3" key="1">
    <citation type="submission" date="2020-05" db="EMBL/GenBank/DDBJ databases">
        <title>Actinomadura verrucosospora NRRL-B18236 (PFL_A860) Genome sequencing and assembly.</title>
        <authorList>
            <person name="Samborskyy M."/>
        </authorList>
    </citation>
    <scope>NUCLEOTIDE SEQUENCE [LARGE SCALE GENOMIC DNA]</scope>
    <source>
        <strain evidence="2 3">NRRL:B18236</strain>
    </source>
</reference>